<evidence type="ECO:0000256" key="1">
    <source>
        <dbReference type="SAM" id="Phobius"/>
    </source>
</evidence>
<keyword evidence="1" id="KW-1133">Transmembrane helix</keyword>
<accession>A0A0F4QMI7</accession>
<evidence type="ECO:0000313" key="3">
    <source>
        <dbReference type="Proteomes" id="UP000033452"/>
    </source>
</evidence>
<comment type="caution">
    <text evidence="2">The sequence shown here is derived from an EMBL/GenBank/DDBJ whole genome shotgun (WGS) entry which is preliminary data.</text>
</comment>
<proteinExistence type="predicted"/>
<keyword evidence="1" id="KW-0812">Transmembrane</keyword>
<reference evidence="2 3" key="1">
    <citation type="journal article" date="2015" name="BMC Genomics">
        <title>Genome mining reveals unlocked bioactive potential of marine Gram-negative bacteria.</title>
        <authorList>
            <person name="Machado H."/>
            <person name="Sonnenschein E.C."/>
            <person name="Melchiorsen J."/>
            <person name="Gram L."/>
        </authorList>
    </citation>
    <scope>NUCLEOTIDE SEQUENCE [LARGE SCALE GENOMIC DNA]</scope>
    <source>
        <strain evidence="2 3">S2471</strain>
    </source>
</reference>
<evidence type="ECO:0000313" key="2">
    <source>
        <dbReference type="EMBL" id="KJZ08539.1"/>
    </source>
</evidence>
<sequence length="88" mass="10094">MSRVSPETWYALGFFFLLILGPFTIGWGIMKAYRCYFPKTPPTEVESSVSVVSQLSAQRDGFFKLYLLGLVICSPGFYYIYTEYLAHI</sequence>
<feature type="transmembrane region" description="Helical" evidence="1">
    <location>
        <begin position="12"/>
        <end position="30"/>
    </location>
</feature>
<keyword evidence="1" id="KW-0472">Membrane</keyword>
<organism evidence="2 3">
    <name type="scientific">Pseudoalteromonas rubra</name>
    <dbReference type="NCBI Taxonomy" id="43658"/>
    <lineage>
        <taxon>Bacteria</taxon>
        <taxon>Pseudomonadati</taxon>
        <taxon>Pseudomonadota</taxon>
        <taxon>Gammaproteobacteria</taxon>
        <taxon>Alteromonadales</taxon>
        <taxon>Pseudoalteromonadaceae</taxon>
        <taxon>Pseudoalteromonas</taxon>
    </lineage>
</organism>
<keyword evidence="3" id="KW-1185">Reference proteome</keyword>
<name>A0A0F4QMI7_9GAMM</name>
<dbReference type="PATRIC" id="fig|43658.5.peg.2509"/>
<dbReference type="Proteomes" id="UP000033452">
    <property type="component" value="Unassembled WGS sequence"/>
</dbReference>
<dbReference type="AlphaFoldDB" id="A0A0F4QMI7"/>
<dbReference type="OrthoDB" id="6310489at2"/>
<feature type="transmembrane region" description="Helical" evidence="1">
    <location>
        <begin position="63"/>
        <end position="81"/>
    </location>
</feature>
<gene>
    <name evidence="2" type="ORF">TW77_11850</name>
</gene>
<dbReference type="EMBL" id="JXYA01000026">
    <property type="protein sequence ID" value="KJZ08539.1"/>
    <property type="molecule type" value="Genomic_DNA"/>
</dbReference>
<protein>
    <submittedName>
        <fullName evidence="2">Uncharacterized protein</fullName>
    </submittedName>
</protein>
<dbReference type="RefSeq" id="WP_046005192.1">
    <property type="nucleotide sequence ID" value="NZ_JXYA01000026.1"/>
</dbReference>